<reference evidence="4 5" key="1">
    <citation type="journal article" date="2010" name="Stand. Genomic Sci.">
        <title>Complete genome sequence of Ilyobacter polytropus type strain (CuHbu1).</title>
        <authorList>
            <person name="Sikorski J."/>
            <person name="Chertkov O."/>
            <person name="Lapidus A."/>
            <person name="Nolan M."/>
            <person name="Lucas S."/>
            <person name="Del Rio T.G."/>
            <person name="Tice H."/>
            <person name="Cheng J.F."/>
            <person name="Tapia R."/>
            <person name="Han C."/>
            <person name="Goodwin L."/>
            <person name="Pitluck S."/>
            <person name="Liolios K."/>
            <person name="Ivanova N."/>
            <person name="Mavromatis K."/>
            <person name="Mikhailova N."/>
            <person name="Pati A."/>
            <person name="Chen A."/>
            <person name="Palaniappan K."/>
            <person name="Land M."/>
            <person name="Hauser L."/>
            <person name="Chang Y.J."/>
            <person name="Jeffries C.D."/>
            <person name="Brambilla E."/>
            <person name="Yasawong M."/>
            <person name="Rohde M."/>
            <person name="Pukall R."/>
            <person name="Spring S."/>
            <person name="Goker M."/>
            <person name="Woyke T."/>
            <person name="Bristow J."/>
            <person name="Eisen J.A."/>
            <person name="Markowitz V."/>
            <person name="Hugenholtz P."/>
            <person name="Kyrpides N.C."/>
            <person name="Klenk H.P."/>
        </authorList>
    </citation>
    <scope>NUCLEOTIDE SEQUENCE [LARGE SCALE GENOMIC DNA]</scope>
    <source>
        <strain evidence="5">ATCC 51220 / DSM 2926 / LMG 16218 / CuHBu1</strain>
    </source>
</reference>
<evidence type="ECO:0000259" key="3">
    <source>
        <dbReference type="Pfam" id="PF03358"/>
    </source>
</evidence>
<evidence type="ECO:0000313" key="4">
    <source>
        <dbReference type="EMBL" id="ADO81882.1"/>
    </source>
</evidence>
<dbReference type="InterPro" id="IPR029039">
    <property type="entry name" value="Flavoprotein-like_sf"/>
</dbReference>
<dbReference type="RefSeq" id="WP_013386553.1">
    <property type="nucleotide sequence ID" value="NC_014632.1"/>
</dbReference>
<keyword evidence="1" id="KW-0285">Flavoprotein</keyword>
<sequence length="232" mass="25508">MGKIIGFSGSPVKNSNTDRLLKQVLENSGQEYEFIKLSHYNIKPCIACKGCVEDNTCVVKDDFLEIAEKVRNSDSIVIASYTPYGIIDGFTKALLERFFSLHHNGGHLSGKFLVSIVSSIDIDAQKTAHRALVVESIIENMKHVEALDITGSLPCNTCGRGDICETSAVKALHGEEATAGSHNCINVENQDVWKKGKEVGVKLGKLINREDEYVPSELTKEVIARMQDIGRK</sequence>
<dbReference type="HOGENOM" id="CLU_050993_3_2_0"/>
<organism evidence="4 5">
    <name type="scientific">Ilyobacter polytropus (strain ATCC 51220 / DSM 2926 / LMG 16218 / CuHBu1)</name>
    <dbReference type="NCBI Taxonomy" id="572544"/>
    <lineage>
        <taxon>Bacteria</taxon>
        <taxon>Fusobacteriati</taxon>
        <taxon>Fusobacteriota</taxon>
        <taxon>Fusobacteriia</taxon>
        <taxon>Fusobacteriales</taxon>
        <taxon>Fusobacteriaceae</taxon>
        <taxon>Ilyobacter</taxon>
    </lineage>
</organism>
<dbReference type="AlphaFoldDB" id="E3H6J7"/>
<name>E3H6J7_ILYPC</name>
<dbReference type="Pfam" id="PF03358">
    <property type="entry name" value="FMN_red"/>
    <property type="match status" value="1"/>
</dbReference>
<dbReference type="EMBL" id="CP002281">
    <property type="protein sequence ID" value="ADO81882.1"/>
    <property type="molecule type" value="Genomic_DNA"/>
</dbReference>
<dbReference type="InterPro" id="IPR051796">
    <property type="entry name" value="ISF_SsuE-like"/>
</dbReference>
<gene>
    <name evidence="4" type="ordered locus">Ilyop_0093</name>
</gene>
<dbReference type="eggNOG" id="COG0655">
    <property type="taxonomic scope" value="Bacteria"/>
</dbReference>
<evidence type="ECO:0000313" key="5">
    <source>
        <dbReference type="Proteomes" id="UP000006875"/>
    </source>
</evidence>
<dbReference type="SUPFAM" id="SSF52218">
    <property type="entry name" value="Flavoproteins"/>
    <property type="match status" value="1"/>
</dbReference>
<dbReference type="PANTHER" id="PTHR43278:SF1">
    <property type="entry name" value="IRON-SULFUR FLAVOPROTEIN MJ1083"/>
    <property type="match status" value="1"/>
</dbReference>
<feature type="domain" description="NADPH-dependent FMN reductase-like" evidence="3">
    <location>
        <begin position="3"/>
        <end position="128"/>
    </location>
</feature>
<dbReference type="PANTHER" id="PTHR43278">
    <property type="entry name" value="NAD(P)H-DEPENDENT FMN-CONTAINING OXIDOREDUCTASE YWQN-RELATED"/>
    <property type="match status" value="1"/>
</dbReference>
<dbReference type="KEGG" id="ipo:Ilyop_0093"/>
<dbReference type="STRING" id="572544.Ilyop_0093"/>
<protein>
    <submittedName>
        <fullName evidence="4">NADPH-dependent FMN reductase</fullName>
    </submittedName>
</protein>
<dbReference type="Proteomes" id="UP000006875">
    <property type="component" value="Chromosome"/>
</dbReference>
<evidence type="ECO:0000256" key="2">
    <source>
        <dbReference type="ARBA" id="ARBA00022643"/>
    </source>
</evidence>
<keyword evidence="5" id="KW-1185">Reference proteome</keyword>
<evidence type="ECO:0000256" key="1">
    <source>
        <dbReference type="ARBA" id="ARBA00022630"/>
    </source>
</evidence>
<proteinExistence type="predicted"/>
<accession>E3H6J7</accession>
<dbReference type="GO" id="GO:0016491">
    <property type="term" value="F:oxidoreductase activity"/>
    <property type="evidence" value="ECO:0007669"/>
    <property type="project" value="InterPro"/>
</dbReference>
<dbReference type="Gene3D" id="3.40.50.360">
    <property type="match status" value="1"/>
</dbReference>
<dbReference type="InterPro" id="IPR005025">
    <property type="entry name" value="FMN_Rdtase-like_dom"/>
</dbReference>
<keyword evidence="2" id="KW-0288">FMN</keyword>
<dbReference type="OrthoDB" id="9805976at2"/>